<sequence>MLRVALRAEASLSRQTPAAGPAHPRPYVSYMFLGQRIDLCSETLCLHAILLVRCEGRSVRGVKKSLKPTSLSFRFEVEFFLALISAI</sequence>
<dbReference type="EMBL" id="CP000386">
    <property type="protein sequence ID" value="ABG04858.1"/>
    <property type="molecule type" value="Genomic_DNA"/>
</dbReference>
<accession>Q1AUS0</accession>
<evidence type="ECO:0000313" key="2">
    <source>
        <dbReference type="EMBL" id="ABG04858.1"/>
    </source>
</evidence>
<name>Q1AUS0_RUBXD</name>
<dbReference type="Proteomes" id="UP000006637">
    <property type="component" value="Chromosome"/>
</dbReference>
<feature type="region of interest" description="Disordered" evidence="1">
    <location>
        <begin position="1"/>
        <end position="24"/>
    </location>
</feature>
<evidence type="ECO:0000313" key="3">
    <source>
        <dbReference type="Proteomes" id="UP000006637"/>
    </source>
</evidence>
<organism evidence="2 3">
    <name type="scientific">Rubrobacter xylanophilus (strain DSM 9941 / JCM 11954 / NBRC 16129 / PRD-1)</name>
    <dbReference type="NCBI Taxonomy" id="266117"/>
    <lineage>
        <taxon>Bacteria</taxon>
        <taxon>Bacillati</taxon>
        <taxon>Actinomycetota</taxon>
        <taxon>Rubrobacteria</taxon>
        <taxon>Rubrobacterales</taxon>
        <taxon>Rubrobacteraceae</taxon>
        <taxon>Rubrobacter</taxon>
    </lineage>
</organism>
<evidence type="ECO:0000256" key="1">
    <source>
        <dbReference type="SAM" id="MobiDB-lite"/>
    </source>
</evidence>
<protein>
    <submittedName>
        <fullName evidence="2">Uncharacterized protein</fullName>
    </submittedName>
</protein>
<dbReference type="AlphaFoldDB" id="Q1AUS0"/>
<dbReference type="STRING" id="266117.Rxyl_1911"/>
<keyword evidence="3" id="KW-1185">Reference proteome</keyword>
<dbReference type="KEGG" id="rxy:Rxyl_1911"/>
<proteinExistence type="predicted"/>
<reference evidence="2 3" key="1">
    <citation type="submission" date="2006-06" db="EMBL/GenBank/DDBJ databases">
        <title>Complete sequence of Rubrobacter xylanophilus DSM 9941.</title>
        <authorList>
            <consortium name="US DOE Joint Genome Institute"/>
            <person name="Copeland A."/>
            <person name="Lucas S."/>
            <person name="Lapidus A."/>
            <person name="Barry K."/>
            <person name="Detter J.C."/>
            <person name="Glavina del Rio T."/>
            <person name="Hammon N."/>
            <person name="Israni S."/>
            <person name="Dalin E."/>
            <person name="Tice H."/>
            <person name="Pitluck S."/>
            <person name="Munk A.C."/>
            <person name="Brettin T."/>
            <person name="Bruce D."/>
            <person name="Han C."/>
            <person name="Tapia R."/>
            <person name="Gilna P."/>
            <person name="Schmutz J."/>
            <person name="Larimer F."/>
            <person name="Land M."/>
            <person name="Hauser L."/>
            <person name="Kyrpides N."/>
            <person name="Lykidis A."/>
            <person name="da Costa M.S."/>
            <person name="Rainey F.A."/>
            <person name="Empadinhas N."/>
            <person name="Jolivet E."/>
            <person name="Battista J.R."/>
            <person name="Richardson P."/>
        </authorList>
    </citation>
    <scope>NUCLEOTIDE SEQUENCE [LARGE SCALE GENOMIC DNA]</scope>
    <source>
        <strain evidence="3">DSM 9941 / NBRC 16129 / PRD-1</strain>
    </source>
</reference>
<gene>
    <name evidence="2" type="ordered locus">Rxyl_1911</name>
</gene>
<dbReference type="HOGENOM" id="CLU_2481395_0_0_11"/>